<proteinExistence type="predicted"/>
<reference evidence="1 2" key="1">
    <citation type="submission" date="2021-02" db="EMBL/GenBank/DDBJ databases">
        <title>Lysobacter arenosi sp. nov., isolated from soil of gangwondo yeongwol, south Korea.</title>
        <authorList>
            <person name="Kim K.R."/>
            <person name="Kim K.H."/>
            <person name="Jeon C.O."/>
        </authorList>
    </citation>
    <scope>NUCLEOTIDE SEQUENCE [LARGE SCALE GENOMIC DNA]</scope>
    <source>
        <strain evidence="1 2">R7</strain>
    </source>
</reference>
<dbReference type="EMBL" id="CP071517">
    <property type="protein sequence ID" value="QSX73804.1"/>
    <property type="molecule type" value="Genomic_DNA"/>
</dbReference>
<keyword evidence="1" id="KW-0378">Hydrolase</keyword>
<dbReference type="SUPFAM" id="SSF53474">
    <property type="entry name" value="alpha/beta-Hydrolases"/>
    <property type="match status" value="1"/>
</dbReference>
<dbReference type="GO" id="GO:0016787">
    <property type="term" value="F:hydrolase activity"/>
    <property type="evidence" value="ECO:0007669"/>
    <property type="project" value="UniProtKB-KW"/>
</dbReference>
<name>A0ABX7R8V9_9GAMM</name>
<evidence type="ECO:0000313" key="2">
    <source>
        <dbReference type="Proteomes" id="UP000663400"/>
    </source>
</evidence>
<organism evidence="1 2">
    <name type="scientific">Lysobacter arenosi</name>
    <dbReference type="NCBI Taxonomy" id="2795387"/>
    <lineage>
        <taxon>Bacteria</taxon>
        <taxon>Pseudomonadati</taxon>
        <taxon>Pseudomonadota</taxon>
        <taxon>Gammaproteobacteria</taxon>
        <taxon>Lysobacterales</taxon>
        <taxon>Lysobacteraceae</taxon>
        <taxon>Lysobacter</taxon>
    </lineage>
</organism>
<evidence type="ECO:0000313" key="1">
    <source>
        <dbReference type="EMBL" id="QSX73804.1"/>
    </source>
</evidence>
<protein>
    <submittedName>
        <fullName evidence="1">Alpha/beta fold hydrolase</fullName>
    </submittedName>
</protein>
<gene>
    <name evidence="1" type="ORF">HIV01_011210</name>
</gene>
<sequence>MSSSQSTAGSSCDSAGTPAPASLDACAANALESARHWASRAGQAGHRALPAWLQCATDAYRALHTDDPSRADAAATLATQATAELLSRLLQQHPHGWSPGLLQVDGIRLQVEFRQVSPWLVPPVRIRLARDVPMDAFGGERFARPGFGVPVAALSRRHDDEPYGRLQPLFGAFRNLTAWIEPDPAQSDAPPILVFADPQKIGAIAIGPHRRQLASDTSAAYAWAMRISKLARTGLWGLLGGEAIEHRAGLYLLEDYDPDKRPLVMIHGLGSIPLIWAHLSNAVWGMDELRARYQIWQVIYPTDEPLLVTRSRIQGYLDAAWQMLDPDGDAPARSGAVLVGHSLGGVIARLLCVDSGDALWNAAFLVPPGSLDASVEDLQVIRRLFSFHSYPGIARAVFLAAPHRGSPSAATPLGQVTRALVGRRTAEVHALQRIAMANPEAIRPELLHTFQQGWINSIATLQSEQPVRRATESLLPPAGISFHTIAGVQPGRRQQTDGVVPLDSAQIPGAASCLVVEDGHRLHDNPQVVAEVLRILRL</sequence>
<dbReference type="InterPro" id="IPR029058">
    <property type="entry name" value="AB_hydrolase_fold"/>
</dbReference>
<accession>A0ABX7R8V9</accession>
<keyword evidence="2" id="KW-1185">Reference proteome</keyword>
<dbReference type="RefSeq" id="WP_200607139.1">
    <property type="nucleotide sequence ID" value="NZ_CP071517.1"/>
</dbReference>
<dbReference type="Proteomes" id="UP000663400">
    <property type="component" value="Chromosome"/>
</dbReference>
<dbReference type="Gene3D" id="3.40.50.1820">
    <property type="entry name" value="alpha/beta hydrolase"/>
    <property type="match status" value="1"/>
</dbReference>